<dbReference type="Proteomes" id="UP000009145">
    <property type="component" value="Chromosome"/>
</dbReference>
<accession>I1YI31</accession>
<dbReference type="AlphaFoldDB" id="I1YI31"/>
<organism evidence="1 2">
    <name type="scientific">Methylophaga frappieri (strain ATCC BAA-2434 / DSM 25690 / JAM7)</name>
    <dbReference type="NCBI Taxonomy" id="754477"/>
    <lineage>
        <taxon>Bacteria</taxon>
        <taxon>Pseudomonadati</taxon>
        <taxon>Pseudomonadota</taxon>
        <taxon>Gammaproteobacteria</taxon>
        <taxon>Thiotrichales</taxon>
        <taxon>Piscirickettsiaceae</taxon>
        <taxon>Methylophaga</taxon>
    </lineage>
</organism>
<evidence type="ECO:0000313" key="2">
    <source>
        <dbReference type="Proteomes" id="UP000009145"/>
    </source>
</evidence>
<dbReference type="HOGENOM" id="CLU_3185681_0_0_6"/>
<protein>
    <submittedName>
        <fullName evidence="1">Uncharacterized protein</fullName>
    </submittedName>
</protein>
<name>I1YI31_METFJ</name>
<sequence length="46" mass="5489">MWGHVNDPWDDQMLLDAPEESEKELEEIALFAARALRKTIYENQWV</sequence>
<dbReference type="eggNOG" id="ENOG5033IYE">
    <property type="taxonomic scope" value="Bacteria"/>
</dbReference>
<keyword evidence="2" id="KW-1185">Reference proteome</keyword>
<dbReference type="EMBL" id="CP003380">
    <property type="protein sequence ID" value="AFJ02574.1"/>
    <property type="molecule type" value="Genomic_DNA"/>
</dbReference>
<dbReference type="KEGG" id="mec:Q7C_1424"/>
<evidence type="ECO:0000313" key="1">
    <source>
        <dbReference type="EMBL" id="AFJ02574.1"/>
    </source>
</evidence>
<dbReference type="PATRIC" id="fig|754477.3.peg.1405"/>
<proteinExistence type="predicted"/>
<gene>
    <name evidence="1" type="ordered locus">Q7C_1424</name>
</gene>
<reference evidence="1 2" key="1">
    <citation type="journal article" date="2012" name="J. Bacteriol.">
        <title>Complete genome sequences of Methylophaga sp. strain JAM1 and Methylophaga sp. strain JAM7.</title>
        <authorList>
            <person name="Villeneuve C."/>
            <person name="Martineau C."/>
            <person name="Mauffrey F."/>
            <person name="Villemur R."/>
        </authorList>
    </citation>
    <scope>NUCLEOTIDE SEQUENCE [LARGE SCALE GENOMIC DNA]</scope>
    <source>
        <strain evidence="1 2">JAM7</strain>
    </source>
</reference>